<evidence type="ECO:0000313" key="2">
    <source>
        <dbReference type="Proteomes" id="UP000316603"/>
    </source>
</evidence>
<comment type="caution">
    <text evidence="1">The sequence shown here is derived from an EMBL/GenBank/DDBJ whole genome shotgun (WGS) entry which is preliminary data.</text>
</comment>
<dbReference type="Proteomes" id="UP000316603">
    <property type="component" value="Unassembled WGS sequence"/>
</dbReference>
<accession>A0A561T9U4</accession>
<reference evidence="1 2" key="1">
    <citation type="submission" date="2019-06" db="EMBL/GenBank/DDBJ databases">
        <title>Sequencing the genomes of 1000 actinobacteria strains.</title>
        <authorList>
            <person name="Klenk H.-P."/>
        </authorList>
    </citation>
    <scope>NUCLEOTIDE SEQUENCE [LARGE SCALE GENOMIC DNA]</scope>
    <source>
        <strain evidence="1 2">DSM 41695</strain>
    </source>
</reference>
<protein>
    <submittedName>
        <fullName evidence="1">Uncharacterized protein</fullName>
    </submittedName>
</protein>
<dbReference type="AlphaFoldDB" id="A0A561T9U4"/>
<evidence type="ECO:0000313" key="1">
    <source>
        <dbReference type="EMBL" id="TWF83884.1"/>
    </source>
</evidence>
<name>A0A561T9U4_9ACTN</name>
<proteinExistence type="predicted"/>
<organism evidence="1 2">
    <name type="scientific">Streptomyces capillispiralis</name>
    <dbReference type="NCBI Taxonomy" id="68182"/>
    <lineage>
        <taxon>Bacteria</taxon>
        <taxon>Bacillati</taxon>
        <taxon>Actinomycetota</taxon>
        <taxon>Actinomycetes</taxon>
        <taxon>Kitasatosporales</taxon>
        <taxon>Streptomycetaceae</taxon>
        <taxon>Streptomyces</taxon>
    </lineage>
</organism>
<dbReference type="RefSeq" id="WP_167531645.1">
    <property type="nucleotide sequence ID" value="NZ_BNCE01000018.1"/>
</dbReference>
<keyword evidence="2" id="KW-1185">Reference proteome</keyword>
<sequence length="67" mass="6831">MAALRGAGCGTGAEPVAALGAVAAHRTRDAFGRLAEADPDRYAAQWLATAVYLAGTDAALRGTGWDR</sequence>
<gene>
    <name evidence="1" type="ORF">FHX78_11817</name>
</gene>
<dbReference type="EMBL" id="VIWV01000001">
    <property type="protein sequence ID" value="TWF83884.1"/>
    <property type="molecule type" value="Genomic_DNA"/>
</dbReference>